<dbReference type="AlphaFoldDB" id="A0A1Y5STM7"/>
<reference evidence="1 2" key="1">
    <citation type="submission" date="2017-03" db="EMBL/GenBank/DDBJ databases">
        <authorList>
            <person name="Afonso C.L."/>
            <person name="Miller P.J."/>
            <person name="Scott M.A."/>
            <person name="Spackman E."/>
            <person name="Goraichik I."/>
            <person name="Dimitrov K.M."/>
            <person name="Suarez D.L."/>
            <person name="Swayne D.E."/>
        </authorList>
    </citation>
    <scope>NUCLEOTIDE SEQUENCE [LARGE SCALE GENOMIC DNA]</scope>
    <source>
        <strain evidence="1 2">CECT 8287</strain>
    </source>
</reference>
<name>A0A1Y5STM7_9RHOB</name>
<accession>A0A1Y5STM7</accession>
<evidence type="ECO:0008006" key="3">
    <source>
        <dbReference type="Google" id="ProtNLM"/>
    </source>
</evidence>
<protein>
    <recommendedName>
        <fullName evidence="3">Group 4 capsule polysaccharide lipoprotein gfcB, YjbF</fullName>
    </recommendedName>
</protein>
<dbReference type="InterPro" id="IPR023373">
    <property type="entry name" value="YmcC_sf"/>
</dbReference>
<evidence type="ECO:0000313" key="1">
    <source>
        <dbReference type="EMBL" id="SLN44921.1"/>
    </source>
</evidence>
<dbReference type="Pfam" id="PF11102">
    <property type="entry name" value="YjbF"/>
    <property type="match status" value="1"/>
</dbReference>
<organism evidence="1 2">
    <name type="scientific">Roseovarius litorisediminis</name>
    <dbReference type="NCBI Taxonomy" id="1312363"/>
    <lineage>
        <taxon>Bacteria</taxon>
        <taxon>Pseudomonadati</taxon>
        <taxon>Pseudomonadota</taxon>
        <taxon>Alphaproteobacteria</taxon>
        <taxon>Rhodobacterales</taxon>
        <taxon>Roseobacteraceae</taxon>
        <taxon>Roseovarius</taxon>
    </lineage>
</organism>
<dbReference type="Gene3D" id="2.40.360.10">
    <property type="entry name" value="YmcC-like"/>
    <property type="match status" value="1"/>
</dbReference>
<dbReference type="InterPro" id="IPR021308">
    <property type="entry name" value="GfcB"/>
</dbReference>
<dbReference type="RefSeq" id="WP_176228624.1">
    <property type="nucleotide sequence ID" value="NZ_FWFL01000005.1"/>
</dbReference>
<sequence>MLGLTCMMLASCSSGDDYEVNAVTVAKGFFSKNKKPAQPDQQQLAASVQAAMNATDAPLILVAISGRNVVSVMQKIETNGPYDTYGTSDRRSITLKRGILTASRGLGEDIMSSDVAPVLSLVTNRRAGSAQRVHRYLDGENVIVPLEATCTVRPGGRVRVVAGDLNREAIAVTEDCRAQTTEFQNSYQVDVASGRILQSRQWISPMNGYIVIQSLR</sequence>
<dbReference type="SUPFAM" id="SSF159270">
    <property type="entry name" value="YmcC-like"/>
    <property type="match status" value="1"/>
</dbReference>
<gene>
    <name evidence="1" type="ORF">PEL8287_02295</name>
</gene>
<dbReference type="Proteomes" id="UP000193827">
    <property type="component" value="Unassembled WGS sequence"/>
</dbReference>
<proteinExistence type="predicted"/>
<keyword evidence="2" id="KW-1185">Reference proteome</keyword>
<dbReference type="EMBL" id="FWFL01000005">
    <property type="protein sequence ID" value="SLN44921.1"/>
    <property type="molecule type" value="Genomic_DNA"/>
</dbReference>
<evidence type="ECO:0000313" key="2">
    <source>
        <dbReference type="Proteomes" id="UP000193827"/>
    </source>
</evidence>